<sequence length="626" mass="65980">MEKKPKKNELREFTPLAIILGVIIAIVFGAANAYLGLRVGLTISASIPAAVISMGIVRKILKRDSILENNLVQTIGSAGESLAAGAIFTLPAAFLWETEWGDSHYISYLNILLLTLIGGILGVIFMIPLRRALIVKEDGVLPYPEGKACAEVLKAGEEDGQDSSVVFKGLGLAALYKFLANGLKIFPEEVSYEISAKNFAGTAVGFDALPALMGVGYIVGPNISAIMLSGGILAWFVLMPLLHAFGSTELTNLAPSDLWSNYIRYIGAGAVATGGIISLVKSLPMIVKSFKDSISDLKSRDDNSNSDRLNTDISFKASIILIIISVILIFLMPSTPVNIVGAIIIVIFGFFFATVSSRMVGIIGSSNNPVSGMSIATLLIATLILKATGLVGHDGMIAAISIGTIICVIAAIAGDCSQDLKTGYIVGASPKYQQIGEIIGVLASALAIGGILWILNTSIGFGTKDLPAPQAVLMKMIVEGVMNGNLPWDLVFIGAAIAIMVELLGISVLPFAIGLYLPLNTSLGIMFGGVVRLIVDKLKIDKKSKKDAETKGTLYSAGLIAGEGIMGIILAIFAIIPSHGKTLADAINISDKFSLPQEVSIVLFLGLAILIYSKAKSVRKKEKVNA</sequence>
<dbReference type="GO" id="GO:0016020">
    <property type="term" value="C:membrane"/>
    <property type="evidence" value="ECO:0007669"/>
    <property type="project" value="UniProtKB-SubCell"/>
</dbReference>
<dbReference type="InterPro" id="IPR004814">
    <property type="entry name" value="Oligopep_transpt"/>
</dbReference>
<proteinExistence type="predicted"/>
<keyword evidence="5 6" id="KW-0472">Membrane</keyword>
<feature type="transmembrane region" description="Helical" evidence="6">
    <location>
        <begin position="78"/>
        <end position="96"/>
    </location>
</feature>
<gene>
    <name evidence="7" type="ORF">CYJ34_04935</name>
</gene>
<evidence type="ECO:0000256" key="5">
    <source>
        <dbReference type="ARBA" id="ARBA00023136"/>
    </source>
</evidence>
<feature type="transmembrane region" description="Helical" evidence="6">
    <location>
        <begin position="223"/>
        <end position="242"/>
    </location>
</feature>
<dbReference type="InterPro" id="IPR045035">
    <property type="entry name" value="YSL-like"/>
</dbReference>
<feature type="transmembrane region" description="Helical" evidence="6">
    <location>
        <begin position="37"/>
        <end position="57"/>
    </location>
</feature>
<feature type="transmembrane region" description="Helical" evidence="6">
    <location>
        <begin position="435"/>
        <end position="455"/>
    </location>
</feature>
<evidence type="ECO:0000256" key="2">
    <source>
        <dbReference type="ARBA" id="ARBA00022448"/>
    </source>
</evidence>
<feature type="transmembrane region" description="Helical" evidence="6">
    <location>
        <begin position="339"/>
        <end position="360"/>
    </location>
</feature>
<feature type="transmembrane region" description="Helical" evidence="6">
    <location>
        <begin position="12"/>
        <end position="31"/>
    </location>
</feature>
<feature type="transmembrane region" description="Helical" evidence="6">
    <location>
        <begin position="372"/>
        <end position="390"/>
    </location>
</feature>
<feature type="transmembrane region" description="Helical" evidence="6">
    <location>
        <begin position="396"/>
        <end position="414"/>
    </location>
</feature>
<feature type="transmembrane region" description="Helical" evidence="6">
    <location>
        <begin position="552"/>
        <end position="575"/>
    </location>
</feature>
<dbReference type="NCBIfam" id="TIGR00733">
    <property type="entry name" value="OPT family oligopeptide transporter"/>
    <property type="match status" value="1"/>
</dbReference>
<dbReference type="AlphaFoldDB" id="A0A2I1M8U0"/>
<keyword evidence="8" id="KW-1185">Reference proteome</keyword>
<feature type="transmembrane region" description="Helical" evidence="6">
    <location>
        <begin position="108"/>
        <end position="127"/>
    </location>
</feature>
<evidence type="ECO:0000313" key="7">
    <source>
        <dbReference type="EMBL" id="PKZ16546.1"/>
    </source>
</evidence>
<dbReference type="Pfam" id="PF03169">
    <property type="entry name" value="OPT"/>
    <property type="match status" value="1"/>
</dbReference>
<feature type="transmembrane region" description="Helical" evidence="6">
    <location>
        <begin position="262"/>
        <end position="280"/>
    </location>
</feature>
<dbReference type="PANTHER" id="PTHR31645">
    <property type="entry name" value="OLIGOPEPTIDE TRANSPORTER YGL114W-RELATED"/>
    <property type="match status" value="1"/>
</dbReference>
<dbReference type="GO" id="GO:0035673">
    <property type="term" value="F:oligopeptide transmembrane transporter activity"/>
    <property type="evidence" value="ECO:0007669"/>
    <property type="project" value="InterPro"/>
</dbReference>
<comment type="subcellular location">
    <subcellularLocation>
        <location evidence="1">Membrane</location>
        <topology evidence="1">Multi-pass membrane protein</topology>
    </subcellularLocation>
</comment>
<evidence type="ECO:0000313" key="8">
    <source>
        <dbReference type="Proteomes" id="UP000234335"/>
    </source>
</evidence>
<evidence type="ECO:0000256" key="6">
    <source>
        <dbReference type="SAM" id="Phobius"/>
    </source>
</evidence>
<keyword evidence="4 6" id="KW-1133">Transmembrane helix</keyword>
<dbReference type="Proteomes" id="UP000234335">
    <property type="component" value="Unassembled WGS sequence"/>
</dbReference>
<dbReference type="NCBIfam" id="TIGR00728">
    <property type="entry name" value="OPT_sfam"/>
    <property type="match status" value="1"/>
</dbReference>
<dbReference type="PANTHER" id="PTHR31645:SF0">
    <property type="entry name" value="OLIGOPEPTIDE TRANSPORTER YGL114W-RELATED"/>
    <property type="match status" value="1"/>
</dbReference>
<evidence type="ECO:0000256" key="4">
    <source>
        <dbReference type="ARBA" id="ARBA00022989"/>
    </source>
</evidence>
<feature type="transmembrane region" description="Helical" evidence="6">
    <location>
        <begin position="595"/>
        <end position="613"/>
    </location>
</feature>
<feature type="transmembrane region" description="Helical" evidence="6">
    <location>
        <begin position="490"/>
        <end position="517"/>
    </location>
</feature>
<dbReference type="EMBL" id="PKGS01000003">
    <property type="protein sequence ID" value="PKZ16546.1"/>
    <property type="molecule type" value="Genomic_DNA"/>
</dbReference>
<feature type="transmembrane region" description="Helical" evidence="6">
    <location>
        <begin position="313"/>
        <end position="333"/>
    </location>
</feature>
<protein>
    <submittedName>
        <fullName evidence="7">Oligopeptide transporter, OPT family</fullName>
    </submittedName>
</protein>
<evidence type="ECO:0000256" key="1">
    <source>
        <dbReference type="ARBA" id="ARBA00004141"/>
    </source>
</evidence>
<accession>A0A2I1M8U0</accession>
<keyword evidence="3 6" id="KW-0812">Transmembrane</keyword>
<comment type="caution">
    <text evidence="7">The sequence shown here is derived from an EMBL/GenBank/DDBJ whole genome shotgun (WGS) entry which is preliminary data.</text>
</comment>
<organism evidence="7 8">
    <name type="scientific">Anaerococcus octavius</name>
    <dbReference type="NCBI Taxonomy" id="54007"/>
    <lineage>
        <taxon>Bacteria</taxon>
        <taxon>Bacillati</taxon>
        <taxon>Bacillota</taxon>
        <taxon>Tissierellia</taxon>
        <taxon>Tissierellales</taxon>
        <taxon>Peptoniphilaceae</taxon>
        <taxon>Anaerococcus</taxon>
    </lineage>
</organism>
<evidence type="ECO:0000256" key="3">
    <source>
        <dbReference type="ARBA" id="ARBA00022692"/>
    </source>
</evidence>
<reference evidence="7 8" key="1">
    <citation type="submission" date="2017-12" db="EMBL/GenBank/DDBJ databases">
        <title>Phylogenetic diversity of female urinary microbiome.</title>
        <authorList>
            <person name="Thomas-White K."/>
            <person name="Wolfe A.J."/>
        </authorList>
    </citation>
    <scope>NUCLEOTIDE SEQUENCE [LARGE SCALE GENOMIC DNA]</scope>
    <source>
        <strain evidence="7 8">UMB0119</strain>
    </source>
</reference>
<keyword evidence="2" id="KW-0813">Transport</keyword>
<dbReference type="RefSeq" id="WP_101540207.1">
    <property type="nucleotide sequence ID" value="NZ_JBHWQV010000004.1"/>
</dbReference>
<dbReference type="InterPro" id="IPR004813">
    <property type="entry name" value="OPT"/>
</dbReference>
<name>A0A2I1M8U0_9FIRM</name>